<dbReference type="GO" id="GO:0004519">
    <property type="term" value="F:endonuclease activity"/>
    <property type="evidence" value="ECO:0007669"/>
    <property type="project" value="UniProtKB-UniRule"/>
</dbReference>
<dbReference type="InterPro" id="IPR044925">
    <property type="entry name" value="His-Me_finger_sf"/>
</dbReference>
<dbReference type="PANTHER" id="PTHR13966:SF5">
    <property type="entry name" value="ENDONUCLEASE G, MITOCHONDRIAL"/>
    <property type="match status" value="1"/>
</dbReference>
<dbReference type="PANTHER" id="PTHR13966">
    <property type="entry name" value="ENDONUCLEASE RELATED"/>
    <property type="match status" value="1"/>
</dbReference>
<dbReference type="SMART" id="SM00892">
    <property type="entry name" value="Endonuclease_NS"/>
    <property type="match status" value="1"/>
</dbReference>
<dbReference type="InterPro" id="IPR040255">
    <property type="entry name" value="Non-specific_endonuclease"/>
</dbReference>
<dbReference type="Gene3D" id="3.40.570.10">
    <property type="entry name" value="Extracellular Endonuclease, subunit A"/>
    <property type="match status" value="1"/>
</dbReference>
<dbReference type="CDD" id="cd00091">
    <property type="entry name" value="NUC"/>
    <property type="match status" value="1"/>
</dbReference>
<dbReference type="AlphaFoldDB" id="A0A7X8SL85"/>
<keyword evidence="7" id="KW-0460">Magnesium</keyword>
<dbReference type="SMART" id="SM00477">
    <property type="entry name" value="NUC"/>
    <property type="match status" value="1"/>
</dbReference>
<evidence type="ECO:0000256" key="2">
    <source>
        <dbReference type="ARBA" id="ARBA00010052"/>
    </source>
</evidence>
<accession>A0A7X8SL85</accession>
<feature type="active site" description="Proton acceptor" evidence="8">
    <location>
        <position position="108"/>
    </location>
</feature>
<dbReference type="InterPro" id="IPR020821">
    <property type="entry name" value="ENPP1-3/EXOG-like_nuc-like"/>
</dbReference>
<dbReference type="PROSITE" id="PS01070">
    <property type="entry name" value="NUCLEASE_NON_SPEC"/>
    <property type="match status" value="1"/>
</dbReference>
<dbReference type="SUPFAM" id="SSF54060">
    <property type="entry name" value="His-Me finger endonucleases"/>
    <property type="match status" value="1"/>
</dbReference>
<feature type="domain" description="ENPP1-3/EXOG-like endonuclease/phosphodiesterase" evidence="11">
    <location>
        <begin position="47"/>
        <end position="241"/>
    </location>
</feature>
<comment type="similarity">
    <text evidence="2 10">Belongs to the DNA/RNA non-specific endonuclease family.</text>
</comment>
<evidence type="ECO:0000256" key="4">
    <source>
        <dbReference type="ARBA" id="ARBA00022723"/>
    </source>
</evidence>
<dbReference type="EC" id="3.1.30.-" evidence="10"/>
<comment type="cofactor">
    <cofactor evidence="1 10">
        <name>Mg(2+)</name>
        <dbReference type="ChEBI" id="CHEBI:18420"/>
    </cofactor>
</comment>
<sequence length="309" mass="35858">MISKVIFLIPQLIILFIFYTSGQNKDNFPEHWLPQNINDNTTEVIEHTFYTIGYNEIHEQSAWVAYELTKEELYKVADRKNNFRADNTVSTKSAELVDYKGTGYDRGHLAPAADMSFSEQAMSESFYLSNMSPQEPEFNRGIWKNLEEQIRYWTYDKQNLYIITGPVLEDNLKTIGPNEISVPDYYYKIALYADTLNNTYSAIAFLLPNKKGEYPLSHYIVSVDSIENLTQMNFFSGISLSIQESFESNVYLSDWEFYAKKQQVKSNKKQVLDVNDNVCRGNTKSGNRCKRKTNDPSGYCWQHISQKND</sequence>
<dbReference type="GO" id="GO:0016787">
    <property type="term" value="F:hydrolase activity"/>
    <property type="evidence" value="ECO:0007669"/>
    <property type="project" value="UniProtKB-KW"/>
</dbReference>
<evidence type="ECO:0000256" key="5">
    <source>
        <dbReference type="ARBA" id="ARBA00022759"/>
    </source>
</evidence>
<comment type="caution">
    <text evidence="13">The sequence shown here is derived from an EMBL/GenBank/DDBJ whole genome shotgun (WGS) entry which is preliminary data.</text>
</comment>
<dbReference type="InterPro" id="IPR001604">
    <property type="entry name" value="Endo_G_ENPP1-like_dom"/>
</dbReference>
<reference evidence="13 14" key="1">
    <citation type="submission" date="2020-04" db="EMBL/GenBank/DDBJ databases">
        <title>Flammeovirga sp. SR4, a novel species isolated from seawater.</title>
        <authorList>
            <person name="Wang X."/>
        </authorList>
    </citation>
    <scope>NUCLEOTIDE SEQUENCE [LARGE SCALE GENOMIC DNA]</scope>
    <source>
        <strain evidence="13 14">SR4</strain>
    </source>
</reference>
<evidence type="ECO:0000256" key="3">
    <source>
        <dbReference type="ARBA" id="ARBA00022722"/>
    </source>
</evidence>
<evidence type="ECO:0000256" key="8">
    <source>
        <dbReference type="PIRSR" id="PIRSR640255-1"/>
    </source>
</evidence>
<organism evidence="13 14">
    <name type="scientific">Flammeovirga agarivorans</name>
    <dbReference type="NCBI Taxonomy" id="2726742"/>
    <lineage>
        <taxon>Bacteria</taxon>
        <taxon>Pseudomonadati</taxon>
        <taxon>Bacteroidota</taxon>
        <taxon>Cytophagia</taxon>
        <taxon>Cytophagales</taxon>
        <taxon>Flammeovirgaceae</taxon>
        <taxon>Flammeovirga</taxon>
    </lineage>
</organism>
<keyword evidence="14" id="KW-1185">Reference proteome</keyword>
<dbReference type="Pfam" id="PF01223">
    <property type="entry name" value="Endonuclease_NS"/>
    <property type="match status" value="1"/>
</dbReference>
<dbReference type="GO" id="GO:0046872">
    <property type="term" value="F:metal ion binding"/>
    <property type="evidence" value="ECO:0007669"/>
    <property type="project" value="UniProtKB-KW"/>
</dbReference>
<dbReference type="EMBL" id="JABAIL010000004">
    <property type="protein sequence ID" value="NLR92200.1"/>
    <property type="molecule type" value="Genomic_DNA"/>
</dbReference>
<dbReference type="InterPro" id="IPR044929">
    <property type="entry name" value="DNA/RNA_non-sp_Endonuclease_sf"/>
</dbReference>
<keyword evidence="5 10" id="KW-0255">Endonuclease</keyword>
<evidence type="ECO:0000313" key="14">
    <source>
        <dbReference type="Proteomes" id="UP000585050"/>
    </source>
</evidence>
<evidence type="ECO:0000256" key="7">
    <source>
        <dbReference type="ARBA" id="ARBA00022842"/>
    </source>
</evidence>
<name>A0A7X8SL85_9BACT</name>
<dbReference type="Proteomes" id="UP000585050">
    <property type="component" value="Unassembled WGS sequence"/>
</dbReference>
<proteinExistence type="inferred from homology"/>
<feature type="domain" description="DNA/RNA non-specific endonuclease/pyrophosphatase/phosphodiesterase" evidence="12">
    <location>
        <begin position="46"/>
        <end position="241"/>
    </location>
</feature>
<evidence type="ECO:0000256" key="9">
    <source>
        <dbReference type="PIRSR" id="PIRSR640255-2"/>
    </source>
</evidence>
<evidence type="ECO:0000256" key="10">
    <source>
        <dbReference type="RuleBase" id="RU366055"/>
    </source>
</evidence>
<gene>
    <name evidence="13" type="ORF">HGP29_13315</name>
</gene>
<dbReference type="InterPro" id="IPR043914">
    <property type="entry name" value="DUF5763"/>
</dbReference>
<dbReference type="RefSeq" id="WP_168882920.1">
    <property type="nucleotide sequence ID" value="NZ_JABAIL010000004.1"/>
</dbReference>
<keyword evidence="4 9" id="KW-0479">Metal-binding</keyword>
<feature type="binding site" evidence="9">
    <location>
        <position position="139"/>
    </location>
    <ligand>
        <name>Mg(2+)</name>
        <dbReference type="ChEBI" id="CHEBI:18420"/>
        <note>catalytic</note>
    </ligand>
</feature>
<evidence type="ECO:0000256" key="6">
    <source>
        <dbReference type="ARBA" id="ARBA00022801"/>
    </source>
</evidence>
<protein>
    <recommendedName>
        <fullName evidence="10">Endonuclease</fullName>
        <ecNumber evidence="10">3.1.30.-</ecNumber>
    </recommendedName>
</protein>
<evidence type="ECO:0000259" key="12">
    <source>
        <dbReference type="SMART" id="SM00892"/>
    </source>
</evidence>
<evidence type="ECO:0000313" key="13">
    <source>
        <dbReference type="EMBL" id="NLR92200.1"/>
    </source>
</evidence>
<dbReference type="GO" id="GO:0003676">
    <property type="term" value="F:nucleic acid binding"/>
    <property type="evidence" value="ECO:0007669"/>
    <property type="project" value="InterPro"/>
</dbReference>
<evidence type="ECO:0000259" key="11">
    <source>
        <dbReference type="SMART" id="SM00477"/>
    </source>
</evidence>
<evidence type="ECO:0000256" key="1">
    <source>
        <dbReference type="ARBA" id="ARBA00001946"/>
    </source>
</evidence>
<dbReference type="Pfam" id="PF19067">
    <property type="entry name" value="DUF5763"/>
    <property type="match status" value="1"/>
</dbReference>
<keyword evidence="6 10" id="KW-0378">Hydrolase</keyword>
<keyword evidence="3 10" id="KW-0540">Nuclease</keyword>
<dbReference type="InterPro" id="IPR018524">
    <property type="entry name" value="DNA/RNA_endonuclease_AS"/>
</dbReference>